<organism evidence="1 2">
    <name type="scientific">Candidatus Fervidibacter japonicus</name>
    <dbReference type="NCBI Taxonomy" id="2035412"/>
    <lineage>
        <taxon>Bacteria</taxon>
        <taxon>Candidatus Fervidibacterota</taxon>
        <taxon>Candidatus Fervidibacter</taxon>
    </lineage>
</organism>
<reference evidence="2" key="1">
    <citation type="submission" date="2017-09" db="EMBL/GenBank/DDBJ databases">
        <title>Metaegenomics of thermophilic ammonia-oxidizing enrichment culture.</title>
        <authorList>
            <person name="Kato S."/>
            <person name="Suzuki K."/>
        </authorList>
    </citation>
    <scope>NUCLEOTIDE SEQUENCE [LARGE SCALE GENOMIC DNA]</scope>
</reference>
<comment type="caution">
    <text evidence="1">The sequence shown here is derived from an EMBL/GenBank/DDBJ whole genome shotgun (WGS) entry which is preliminary data.</text>
</comment>
<name>A0A2H5XA01_9BACT</name>
<proteinExistence type="predicted"/>
<dbReference type="EMBL" id="BEHT01000005">
    <property type="protein sequence ID" value="GBC98026.1"/>
    <property type="molecule type" value="Genomic_DNA"/>
</dbReference>
<dbReference type="AlphaFoldDB" id="A0A2H5XA01"/>
<sequence length="157" mass="17917">MTKTPTTVNKTAAYHLTARWRWGTSPMAPVTVTAVYLCAECRQRLPTVLWLLQPAAHAFLIAHDLRPANSLERRELHCCVCAAIAMLPDEFAYSDELAAEAERSFKEHKRDKRETLFDAVEIAAMEAAYRLEVLETLEGWRILDVDDLRREAFEEPA</sequence>
<dbReference type="Proteomes" id="UP000236173">
    <property type="component" value="Unassembled WGS sequence"/>
</dbReference>
<protein>
    <submittedName>
        <fullName evidence="1">Uncharacterized protein</fullName>
    </submittedName>
</protein>
<evidence type="ECO:0000313" key="1">
    <source>
        <dbReference type="EMBL" id="GBC98026.1"/>
    </source>
</evidence>
<gene>
    <name evidence="1" type="ORF">HRbin17_00521</name>
</gene>
<accession>A0A2H5XA01</accession>
<evidence type="ECO:0000313" key="2">
    <source>
        <dbReference type="Proteomes" id="UP000236173"/>
    </source>
</evidence>